<dbReference type="InterPro" id="IPR003362">
    <property type="entry name" value="Bact_transf"/>
</dbReference>
<keyword evidence="7 9" id="KW-1133">Transmembrane helix</keyword>
<evidence type="ECO:0000256" key="2">
    <source>
        <dbReference type="ARBA" id="ARBA00004236"/>
    </source>
</evidence>
<evidence type="ECO:0000256" key="3">
    <source>
        <dbReference type="ARBA" id="ARBA00006464"/>
    </source>
</evidence>
<dbReference type="PANTHER" id="PTHR30576:SF4">
    <property type="entry name" value="UNDECAPRENYL-PHOSPHATE GALACTOSE PHOSPHOTRANSFERASE"/>
    <property type="match status" value="1"/>
</dbReference>
<evidence type="ECO:0000256" key="8">
    <source>
        <dbReference type="ARBA" id="ARBA00023136"/>
    </source>
</evidence>
<accession>A0A1H2UUZ2</accession>
<gene>
    <name evidence="11" type="ORF">SAMN05216495_10326</name>
</gene>
<dbReference type="GO" id="GO:0005886">
    <property type="term" value="C:plasma membrane"/>
    <property type="evidence" value="ECO:0007669"/>
    <property type="project" value="UniProtKB-SubCell"/>
</dbReference>
<feature type="transmembrane region" description="Helical" evidence="9">
    <location>
        <begin position="55"/>
        <end position="73"/>
    </location>
</feature>
<comment type="subcellular location">
    <subcellularLocation>
        <location evidence="2">Cell membrane</location>
    </subcellularLocation>
    <subcellularLocation>
        <location evidence="1">Membrane</location>
        <topology evidence="1">Multi-pass membrane protein</topology>
    </subcellularLocation>
</comment>
<dbReference type="RefSeq" id="WP_074704708.1">
    <property type="nucleotide sequence ID" value="NZ_FNOP01000003.1"/>
</dbReference>
<dbReference type="AlphaFoldDB" id="A0A1H2UUZ2"/>
<feature type="transmembrane region" description="Helical" evidence="9">
    <location>
        <begin position="21"/>
        <end position="43"/>
    </location>
</feature>
<organism evidence="11 12">
    <name type="scientific">Acidaminococcus fermentans</name>
    <dbReference type="NCBI Taxonomy" id="905"/>
    <lineage>
        <taxon>Bacteria</taxon>
        <taxon>Bacillati</taxon>
        <taxon>Bacillota</taxon>
        <taxon>Negativicutes</taxon>
        <taxon>Acidaminococcales</taxon>
        <taxon>Acidaminococcaceae</taxon>
        <taxon>Acidaminococcus</taxon>
    </lineage>
</organism>
<evidence type="ECO:0000256" key="5">
    <source>
        <dbReference type="ARBA" id="ARBA00022679"/>
    </source>
</evidence>
<dbReference type="Proteomes" id="UP000182379">
    <property type="component" value="Unassembled WGS sequence"/>
</dbReference>
<keyword evidence="6 9" id="KW-0812">Transmembrane</keyword>
<dbReference type="GO" id="GO:0000271">
    <property type="term" value="P:polysaccharide biosynthetic process"/>
    <property type="evidence" value="ECO:0007669"/>
    <property type="project" value="InterPro"/>
</dbReference>
<feature type="transmembrane region" description="Helical" evidence="9">
    <location>
        <begin position="120"/>
        <end position="140"/>
    </location>
</feature>
<dbReference type="InterPro" id="IPR017475">
    <property type="entry name" value="EPS_sugar_tfrase"/>
</dbReference>
<dbReference type="NCBIfam" id="TIGR03022">
    <property type="entry name" value="WbaP_sugtrans"/>
    <property type="match status" value="1"/>
</dbReference>
<feature type="transmembrane region" description="Helical" evidence="9">
    <location>
        <begin position="146"/>
        <end position="167"/>
    </location>
</feature>
<dbReference type="GO" id="GO:0016780">
    <property type="term" value="F:phosphotransferase activity, for other substituted phosphate groups"/>
    <property type="evidence" value="ECO:0007669"/>
    <property type="project" value="TreeGrafter"/>
</dbReference>
<proteinExistence type="inferred from homology"/>
<dbReference type="Pfam" id="PF13727">
    <property type="entry name" value="CoA_binding_3"/>
    <property type="match status" value="1"/>
</dbReference>
<evidence type="ECO:0000256" key="4">
    <source>
        <dbReference type="ARBA" id="ARBA00022475"/>
    </source>
</evidence>
<name>A0A1H2UUZ2_ACIFE</name>
<evidence type="ECO:0000256" key="7">
    <source>
        <dbReference type="ARBA" id="ARBA00022989"/>
    </source>
</evidence>
<dbReference type="Pfam" id="PF02397">
    <property type="entry name" value="Bac_transf"/>
    <property type="match status" value="1"/>
</dbReference>
<evidence type="ECO:0000313" key="12">
    <source>
        <dbReference type="Proteomes" id="UP000182379"/>
    </source>
</evidence>
<keyword evidence="4" id="KW-1003">Cell membrane</keyword>
<keyword evidence="5 11" id="KW-0808">Transferase</keyword>
<comment type="similarity">
    <text evidence="3">Belongs to the bacterial sugar transferase family.</text>
</comment>
<protein>
    <submittedName>
        <fullName evidence="11">Undecaprenyl-phosphate galactose phosphotransferase</fullName>
    </submittedName>
</protein>
<feature type="transmembrane region" description="Helical" evidence="9">
    <location>
        <begin position="93"/>
        <end position="113"/>
    </location>
</feature>
<feature type="domain" description="Bacterial sugar transferase" evidence="10">
    <location>
        <begin position="286"/>
        <end position="477"/>
    </location>
</feature>
<evidence type="ECO:0000259" key="10">
    <source>
        <dbReference type="Pfam" id="PF02397"/>
    </source>
</evidence>
<feature type="transmembrane region" description="Helical" evidence="9">
    <location>
        <begin position="288"/>
        <end position="312"/>
    </location>
</feature>
<dbReference type="PANTHER" id="PTHR30576">
    <property type="entry name" value="COLANIC BIOSYNTHESIS UDP-GLUCOSE LIPID CARRIER TRANSFERASE"/>
    <property type="match status" value="1"/>
</dbReference>
<evidence type="ECO:0000313" key="11">
    <source>
        <dbReference type="EMBL" id="SDW59404.1"/>
    </source>
</evidence>
<evidence type="ECO:0000256" key="1">
    <source>
        <dbReference type="ARBA" id="ARBA00004141"/>
    </source>
</evidence>
<keyword evidence="8 9" id="KW-0472">Membrane</keyword>
<sequence length="483" mass="55053">MSHTAFSESDPDSFIHHHLNYFLPTIYTITDWVMILLAEFLAYHLRGAVTGNTHFHMPWLNFWVAFPLLFLLFFRQGGIYTKHLGYWKLLETIFRACTYAAGAIVVFVYLSHISASTSRLFVGLLWIFSIILVTLFRYFFAHVLNWAGVGSVPVLLVGAGKTARLVLQGIRDDIGLNFNVIGYVDDAGPQEENVGNLPYLGTFGQVVEVIEKTQVQDVCIAVPGMTPEKLNQLIHVIQPHVRNLSFVPDLIGLPVNGIEVDSLFNERLMFMSLKNNLARPYNRVIKRIFDLVLTTIGVVLLSPIFLLLAILIKLDSRGPVIFAHKRIGKGGKLFPCLKFRTMCMDADQKLKEYLAANPEARKEWEAEFKLKDDPRVTRVGKVLRKTSLDELPQLFNVLIGQMSLVGPRPIVTAEIPKYGPYIKDFYMVHPGITGMWQVNGRSDTTYEERVQMDSWYVRNWGVWLDIMLLWRTFGVVLQHKGAY</sequence>
<dbReference type="NCBIfam" id="TIGR03025">
    <property type="entry name" value="EPS_sugtrans"/>
    <property type="match status" value="1"/>
</dbReference>
<comment type="caution">
    <text evidence="11">The sequence shown here is derived from an EMBL/GenBank/DDBJ whole genome shotgun (WGS) entry which is preliminary data.</text>
</comment>
<dbReference type="EMBL" id="FNOP01000003">
    <property type="protein sequence ID" value="SDW59404.1"/>
    <property type="molecule type" value="Genomic_DNA"/>
</dbReference>
<evidence type="ECO:0000256" key="9">
    <source>
        <dbReference type="SAM" id="Phobius"/>
    </source>
</evidence>
<evidence type="ECO:0000256" key="6">
    <source>
        <dbReference type="ARBA" id="ARBA00022692"/>
    </source>
</evidence>
<dbReference type="InterPro" id="IPR017472">
    <property type="entry name" value="Undecaprenyl-P_galact_Ptfrase"/>
</dbReference>
<dbReference type="Gene3D" id="3.40.50.720">
    <property type="entry name" value="NAD(P)-binding Rossmann-like Domain"/>
    <property type="match status" value="1"/>
</dbReference>
<reference evidence="11 12" key="1">
    <citation type="submission" date="2016-10" db="EMBL/GenBank/DDBJ databases">
        <authorList>
            <person name="Varghese N."/>
            <person name="Submissions S."/>
        </authorList>
    </citation>
    <scope>NUCLEOTIDE SEQUENCE [LARGE SCALE GENOMIC DNA]</scope>
    <source>
        <strain evidence="11 12">WCC6</strain>
    </source>
</reference>